<dbReference type="InterPro" id="IPR036452">
    <property type="entry name" value="Ribo_hydro-like"/>
</dbReference>
<dbReference type="PANTHER" id="PTHR12304:SF4">
    <property type="entry name" value="URIDINE NUCLEOSIDASE"/>
    <property type="match status" value="1"/>
</dbReference>
<accession>A0A3A5KCC2</accession>
<keyword evidence="2" id="KW-0326">Glycosidase</keyword>
<dbReference type="EMBL" id="QZWZ01000023">
    <property type="protein sequence ID" value="RJT33322.1"/>
    <property type="molecule type" value="Genomic_DNA"/>
</dbReference>
<dbReference type="SUPFAM" id="SSF53590">
    <property type="entry name" value="Nucleoside hydrolase"/>
    <property type="match status" value="1"/>
</dbReference>
<protein>
    <submittedName>
        <fullName evidence="4">Nucleoside hydrolase</fullName>
    </submittedName>
</protein>
<sequence length="339" mass="36603">MEKIILDCDPGHDDAIAILLAAGNPKIDLLGITTVSGNHNVENTTRNALSVCTAYGIKVPVAKGSPGPLIIDQVLAVEIHGDTGLDGPVLPTASFELDKRHAVDFIIDTVMAHEPKTITLVPVGPYTNIALAVRKDPRIVERVKGVVAMGGSYTRGNITPAAEFNIYADPEAADVVFRADWDVTMVGLDLTHQALATPDLQDRVRAVGGPIAKFILDIWEFIATTHRGLLQIEYPAVHDACCVAAMIDPTVFTTEKTDIRVELAGRWTKGMTVCNFEKMGGRHHFGGTASEQIDFRHTVAIKLDHPKFCDLVVDALERLTRGKGDPLLPHGLTAEETGL</sequence>
<evidence type="ECO:0000256" key="1">
    <source>
        <dbReference type="ARBA" id="ARBA00022801"/>
    </source>
</evidence>
<gene>
    <name evidence="4" type="ORF">D3227_25220</name>
</gene>
<dbReference type="GO" id="GO:0045437">
    <property type="term" value="F:uridine nucleosidase activity"/>
    <property type="evidence" value="ECO:0007669"/>
    <property type="project" value="UniProtKB-ARBA"/>
</dbReference>
<dbReference type="InterPro" id="IPR023186">
    <property type="entry name" value="IUNH"/>
</dbReference>
<dbReference type="InterPro" id="IPR001910">
    <property type="entry name" value="Inosine/uridine_hydrolase_dom"/>
</dbReference>
<dbReference type="PANTHER" id="PTHR12304">
    <property type="entry name" value="INOSINE-URIDINE PREFERRING NUCLEOSIDE HYDROLASE"/>
    <property type="match status" value="1"/>
</dbReference>
<keyword evidence="5" id="KW-1185">Reference proteome</keyword>
<dbReference type="AlphaFoldDB" id="A0A3A5KCC2"/>
<dbReference type="GO" id="GO:0008477">
    <property type="term" value="F:purine nucleosidase activity"/>
    <property type="evidence" value="ECO:0007669"/>
    <property type="project" value="TreeGrafter"/>
</dbReference>
<proteinExistence type="predicted"/>
<keyword evidence="1 4" id="KW-0378">Hydrolase</keyword>
<dbReference type="GO" id="GO:0006152">
    <property type="term" value="P:purine nucleoside catabolic process"/>
    <property type="evidence" value="ECO:0007669"/>
    <property type="project" value="TreeGrafter"/>
</dbReference>
<dbReference type="Proteomes" id="UP000272706">
    <property type="component" value="Unassembled WGS sequence"/>
</dbReference>
<evidence type="ECO:0000313" key="5">
    <source>
        <dbReference type="Proteomes" id="UP000272706"/>
    </source>
</evidence>
<comment type="caution">
    <text evidence="4">The sequence shown here is derived from an EMBL/GenBank/DDBJ whole genome shotgun (WGS) entry which is preliminary data.</text>
</comment>
<dbReference type="RefSeq" id="WP_120016987.1">
    <property type="nucleotide sequence ID" value="NZ_QZWZ01000023.1"/>
</dbReference>
<organism evidence="4 5">
    <name type="scientific">Mesorhizobium waimense</name>
    <dbReference type="NCBI Taxonomy" id="1300307"/>
    <lineage>
        <taxon>Bacteria</taxon>
        <taxon>Pseudomonadati</taxon>
        <taxon>Pseudomonadota</taxon>
        <taxon>Alphaproteobacteria</taxon>
        <taxon>Hyphomicrobiales</taxon>
        <taxon>Phyllobacteriaceae</taxon>
        <taxon>Mesorhizobium</taxon>
    </lineage>
</organism>
<reference evidence="4 5" key="1">
    <citation type="submission" date="2018-09" db="EMBL/GenBank/DDBJ databases">
        <title>Mesorhizobium carmichaelinearum sp. nov. isolated from Carmichaelinea spp. root nodules in New Zealand.</title>
        <authorList>
            <person name="De Meyer S.E."/>
        </authorList>
    </citation>
    <scope>NUCLEOTIDE SEQUENCE [LARGE SCALE GENOMIC DNA]</scope>
    <source>
        <strain evidence="4 5">ICMP19557</strain>
    </source>
</reference>
<evidence type="ECO:0000313" key="4">
    <source>
        <dbReference type="EMBL" id="RJT33322.1"/>
    </source>
</evidence>
<dbReference type="PROSITE" id="PS01247">
    <property type="entry name" value="IUNH"/>
    <property type="match status" value="1"/>
</dbReference>
<dbReference type="Pfam" id="PF01156">
    <property type="entry name" value="IU_nuc_hydro"/>
    <property type="match status" value="1"/>
</dbReference>
<dbReference type="CDD" id="cd02651">
    <property type="entry name" value="nuc_hydro_IU_UC_XIUA"/>
    <property type="match status" value="1"/>
</dbReference>
<dbReference type="Gene3D" id="3.90.245.10">
    <property type="entry name" value="Ribonucleoside hydrolase-like"/>
    <property type="match status" value="1"/>
</dbReference>
<evidence type="ECO:0000256" key="2">
    <source>
        <dbReference type="ARBA" id="ARBA00023295"/>
    </source>
</evidence>
<dbReference type="InterPro" id="IPR015910">
    <property type="entry name" value="I/U_nuclsd_hydro_CS"/>
</dbReference>
<evidence type="ECO:0000259" key="3">
    <source>
        <dbReference type="Pfam" id="PF01156"/>
    </source>
</evidence>
<name>A0A3A5KCC2_9HYPH</name>
<feature type="domain" description="Inosine/uridine-preferring nucleoside hydrolase" evidence="3">
    <location>
        <begin position="4"/>
        <end position="308"/>
    </location>
</feature>
<dbReference type="GO" id="GO:0005829">
    <property type="term" value="C:cytosol"/>
    <property type="evidence" value="ECO:0007669"/>
    <property type="project" value="TreeGrafter"/>
</dbReference>
<dbReference type="OrthoDB" id="9797882at2"/>